<dbReference type="GO" id="GO:0008083">
    <property type="term" value="F:growth factor activity"/>
    <property type="evidence" value="ECO:0007669"/>
    <property type="project" value="TreeGrafter"/>
</dbReference>
<organism evidence="16 17">
    <name type="scientific">Callorhinchus milii</name>
    <name type="common">Ghost shark</name>
    <dbReference type="NCBI Taxonomy" id="7868"/>
    <lineage>
        <taxon>Eukaryota</taxon>
        <taxon>Metazoa</taxon>
        <taxon>Chordata</taxon>
        <taxon>Craniata</taxon>
        <taxon>Vertebrata</taxon>
        <taxon>Chondrichthyes</taxon>
        <taxon>Holocephali</taxon>
        <taxon>Chimaeriformes</taxon>
        <taxon>Callorhinchidae</taxon>
        <taxon>Callorhinchus</taxon>
    </lineage>
</organism>
<proteinExistence type="inferred from homology"/>
<gene>
    <name evidence="16" type="primary">LOC103186657</name>
</gene>
<accession>A0A4W3ITN2</accession>
<evidence type="ECO:0000256" key="14">
    <source>
        <dbReference type="SAM" id="MobiDB-lite"/>
    </source>
</evidence>
<dbReference type="OrthoDB" id="412005at2759"/>
<reference evidence="17" key="1">
    <citation type="journal article" date="2006" name="Science">
        <title>Ancient noncoding elements conserved in the human genome.</title>
        <authorList>
            <person name="Venkatesh B."/>
            <person name="Kirkness E.F."/>
            <person name="Loh Y.H."/>
            <person name="Halpern A.L."/>
            <person name="Lee A.P."/>
            <person name="Johnson J."/>
            <person name="Dandona N."/>
            <person name="Viswanathan L.D."/>
            <person name="Tay A."/>
            <person name="Venter J.C."/>
            <person name="Strausberg R.L."/>
            <person name="Brenner S."/>
        </authorList>
    </citation>
    <scope>NUCLEOTIDE SEQUENCE [LARGE SCALE GENOMIC DNA]</scope>
</reference>
<keyword evidence="2" id="KW-0597">Phosphoprotein</keyword>
<reference evidence="17" key="2">
    <citation type="journal article" date="2007" name="PLoS Biol.">
        <title>Survey sequencing and comparative analysis of the elephant shark (Callorhinchus milii) genome.</title>
        <authorList>
            <person name="Venkatesh B."/>
            <person name="Kirkness E.F."/>
            <person name="Loh Y.H."/>
            <person name="Halpern A.L."/>
            <person name="Lee A.P."/>
            <person name="Johnson J."/>
            <person name="Dandona N."/>
            <person name="Viswanathan L.D."/>
            <person name="Tay A."/>
            <person name="Venter J.C."/>
            <person name="Strausberg R.L."/>
            <person name="Brenner S."/>
        </authorList>
    </citation>
    <scope>NUCLEOTIDE SEQUENCE [LARGE SCALE GENOMIC DNA]</scope>
</reference>
<dbReference type="InterPro" id="IPR023753">
    <property type="entry name" value="FAD/NAD-binding_dom"/>
</dbReference>
<dbReference type="KEGG" id="cmk:103186657"/>
<comment type="similarity">
    <text evidence="11">Belongs to the OKL38 family.</text>
</comment>
<evidence type="ECO:0000256" key="7">
    <source>
        <dbReference type="ARBA" id="ARBA00022857"/>
    </source>
</evidence>
<evidence type="ECO:0000256" key="5">
    <source>
        <dbReference type="ARBA" id="ARBA00022782"/>
    </source>
</evidence>
<keyword evidence="17" id="KW-1185">Reference proteome</keyword>
<keyword evidence="4" id="KW-0285">Flavoprotein</keyword>
<dbReference type="GeneTree" id="ENSGT00390000006658"/>
<dbReference type="AlphaFoldDB" id="A0A4W3ITN2"/>
<sequence>MAECEKTMTLGHSAPKSPQGGSPLSVVVIGNGPSGICLSYLLSGYRPYFKESAIHPNPILQWKLQKNAGVAITQQDLEFLSEGLEGRSHNPVAVLFDSLLRPEADFGMSMDSVLSWRLEPDQHIPHLVLGKGPPGGAWHSIKGSMITLSLGDWMELPDLRIRDWMREKRRCVRNDRTTTADIALYYQHYVKDKGLQRNIACGTVVTSVRKVGPASHCKGEGGIADTHLPRNQAAEPQPCSTKPTTNLFEIKGHIQSTTGLEKTFCIYAENVVLATGTYDSPAQLGIEGEDLPFVSHTISELEEAIKQQRVRQNFDPILIVGAGLTAADAVLSAHHSNIPILHVFRRRVNDPGLIFNQLPKMMYPEYHKVHQMMQEQSFSASGPYDGYISLPQYQVLSFKADNKCILQNIQSGERKIFNISMALILIGSNPNLSFLPEHGSSLGVNVELPINCRRNPIDIDMYTYESVQEPGLYAVGPLVGDHFVRFLQGGALAVSSALIKRKHDVADKHPDHNHSKVCQGDLTQSNVASKTVLQGGVS</sequence>
<reference evidence="16" key="4">
    <citation type="submission" date="2025-08" db="UniProtKB">
        <authorList>
            <consortium name="Ensembl"/>
        </authorList>
    </citation>
    <scope>IDENTIFICATION</scope>
</reference>
<dbReference type="InterPro" id="IPR036188">
    <property type="entry name" value="FAD/NAD-bd_sf"/>
</dbReference>
<evidence type="ECO:0000256" key="8">
    <source>
        <dbReference type="ARBA" id="ARBA00023002"/>
    </source>
</evidence>
<dbReference type="PANTHER" id="PTHR15192:SF15">
    <property type="entry name" value="OXIDATIVE STRESS-INDUCED GROWTH INHIBITOR 1"/>
    <property type="match status" value="1"/>
</dbReference>
<keyword evidence="7" id="KW-0521">NADP</keyword>
<keyword evidence="5" id="KW-0221">Differentiation</keyword>
<dbReference type="OMA" id="ASWDIQT"/>
<dbReference type="Pfam" id="PF07992">
    <property type="entry name" value="Pyr_redox_2"/>
    <property type="match status" value="1"/>
</dbReference>
<evidence type="ECO:0000256" key="6">
    <source>
        <dbReference type="ARBA" id="ARBA00022827"/>
    </source>
</evidence>
<dbReference type="GO" id="GO:0030154">
    <property type="term" value="P:cell differentiation"/>
    <property type="evidence" value="ECO:0007669"/>
    <property type="project" value="UniProtKB-KW"/>
</dbReference>
<dbReference type="FunFam" id="3.50.50.60:FF:000152">
    <property type="entry name" value="Oxidative stress-induced growth inhibitor 1"/>
    <property type="match status" value="1"/>
</dbReference>
<evidence type="ECO:0000259" key="15">
    <source>
        <dbReference type="Pfam" id="PF07992"/>
    </source>
</evidence>
<evidence type="ECO:0000256" key="10">
    <source>
        <dbReference type="ARBA" id="ARBA00053031"/>
    </source>
</evidence>
<dbReference type="InParanoid" id="A0A4W3ITN2"/>
<protein>
    <recommendedName>
        <fullName evidence="12">Oxidative stress-induced growth inhibitor 1</fullName>
    </recommendedName>
</protein>
<comment type="function">
    <text evidence="13">Monooxygenase catalytic activity. Involved in regulation of cytokinesis; promotes RHOA activity, probably acting locally at the midbody in late cytokinesis. Monooxygenase activity is involved in stabilizing transient structures between daughter cells, termed intercellular bridges, before abscission. Regulates differentiation and proliferation through the regulation of cell death.</text>
</comment>
<evidence type="ECO:0000256" key="9">
    <source>
        <dbReference type="ARBA" id="ARBA00023033"/>
    </source>
</evidence>
<evidence type="ECO:0000256" key="2">
    <source>
        <dbReference type="ARBA" id="ARBA00022553"/>
    </source>
</evidence>
<dbReference type="Ensembl" id="ENSCMIT00000031272.1">
    <property type="protein sequence ID" value="ENSCMIP00000030801.1"/>
    <property type="gene ID" value="ENSCMIG00000013244.1"/>
</dbReference>
<evidence type="ECO:0000256" key="1">
    <source>
        <dbReference type="ARBA" id="ARBA00004214"/>
    </source>
</evidence>
<dbReference type="Proteomes" id="UP000314986">
    <property type="component" value="Unassembled WGS sequence"/>
</dbReference>
<dbReference type="PANTHER" id="PTHR15192">
    <property type="entry name" value="PROTEIN CBG05349"/>
    <property type="match status" value="1"/>
</dbReference>
<keyword evidence="9" id="KW-0503">Monooxygenase</keyword>
<evidence type="ECO:0000313" key="17">
    <source>
        <dbReference type="Proteomes" id="UP000314986"/>
    </source>
</evidence>
<evidence type="ECO:0000256" key="4">
    <source>
        <dbReference type="ARBA" id="ARBA00022630"/>
    </source>
</evidence>
<dbReference type="Gene3D" id="3.50.50.60">
    <property type="entry name" value="FAD/NAD(P)-binding domain"/>
    <property type="match status" value="1"/>
</dbReference>
<dbReference type="SUPFAM" id="SSF51905">
    <property type="entry name" value="FAD/NAD(P)-binding domain"/>
    <property type="match status" value="1"/>
</dbReference>
<keyword evidence="3" id="KW-0341">Growth regulation</keyword>
<dbReference type="GO" id="GO:0030308">
    <property type="term" value="P:negative regulation of cell growth"/>
    <property type="evidence" value="ECO:0007669"/>
    <property type="project" value="TreeGrafter"/>
</dbReference>
<dbReference type="GeneID" id="103186657"/>
<evidence type="ECO:0000256" key="12">
    <source>
        <dbReference type="ARBA" id="ARBA00070803"/>
    </source>
</evidence>
<evidence type="ECO:0000256" key="3">
    <source>
        <dbReference type="ARBA" id="ARBA00022604"/>
    </source>
</evidence>
<dbReference type="InterPro" id="IPR029731">
    <property type="entry name" value="OSGIN1/2"/>
</dbReference>
<keyword evidence="6" id="KW-0274">FAD</keyword>
<evidence type="ECO:0000313" key="16">
    <source>
        <dbReference type="Ensembl" id="ENSCMIP00000030801.1"/>
    </source>
</evidence>
<dbReference type="GO" id="GO:0030496">
    <property type="term" value="C:midbody"/>
    <property type="evidence" value="ECO:0007669"/>
    <property type="project" value="UniProtKB-SubCell"/>
</dbReference>
<feature type="region of interest" description="Disordered" evidence="14">
    <location>
        <begin position="1"/>
        <end position="21"/>
    </location>
</feature>
<comment type="subcellular location">
    <subcellularLocation>
        <location evidence="1">Midbody</location>
    </subcellularLocation>
</comment>
<comment type="cofactor">
    <cofactor evidence="10">
        <name>NADPH</name>
        <dbReference type="ChEBI" id="CHEBI:57783"/>
    </cofactor>
</comment>
<evidence type="ECO:0000256" key="11">
    <source>
        <dbReference type="ARBA" id="ARBA00061663"/>
    </source>
</evidence>
<dbReference type="GO" id="GO:0004497">
    <property type="term" value="F:monooxygenase activity"/>
    <property type="evidence" value="ECO:0007669"/>
    <property type="project" value="UniProtKB-KW"/>
</dbReference>
<reference evidence="16" key="5">
    <citation type="submission" date="2025-09" db="UniProtKB">
        <authorList>
            <consortium name="Ensembl"/>
        </authorList>
    </citation>
    <scope>IDENTIFICATION</scope>
</reference>
<keyword evidence="8" id="KW-0560">Oxidoreductase</keyword>
<feature type="domain" description="FAD/NAD(P)-binding" evidence="15">
    <location>
        <begin position="253"/>
        <end position="476"/>
    </location>
</feature>
<evidence type="ECO:0000256" key="13">
    <source>
        <dbReference type="ARBA" id="ARBA00093330"/>
    </source>
</evidence>
<dbReference type="PRINTS" id="PR00368">
    <property type="entry name" value="FADPNR"/>
</dbReference>
<reference evidence="17" key="3">
    <citation type="journal article" date="2014" name="Nature">
        <title>Elephant shark genome provides unique insights into gnathostome evolution.</title>
        <authorList>
            <consortium name="International Elephant Shark Genome Sequencing Consortium"/>
            <person name="Venkatesh B."/>
            <person name="Lee A.P."/>
            <person name="Ravi V."/>
            <person name="Maurya A.K."/>
            <person name="Lian M.M."/>
            <person name="Swann J.B."/>
            <person name="Ohta Y."/>
            <person name="Flajnik M.F."/>
            <person name="Sutoh Y."/>
            <person name="Kasahara M."/>
            <person name="Hoon S."/>
            <person name="Gangu V."/>
            <person name="Roy S.W."/>
            <person name="Irimia M."/>
            <person name="Korzh V."/>
            <person name="Kondrychyn I."/>
            <person name="Lim Z.W."/>
            <person name="Tay B.H."/>
            <person name="Tohari S."/>
            <person name="Kong K.W."/>
            <person name="Ho S."/>
            <person name="Lorente-Galdos B."/>
            <person name="Quilez J."/>
            <person name="Marques-Bonet T."/>
            <person name="Raney B.J."/>
            <person name="Ingham P.W."/>
            <person name="Tay A."/>
            <person name="Hillier L.W."/>
            <person name="Minx P."/>
            <person name="Boehm T."/>
            <person name="Wilson R.K."/>
            <person name="Brenner S."/>
            <person name="Warren W.C."/>
        </authorList>
    </citation>
    <scope>NUCLEOTIDE SEQUENCE [LARGE SCALE GENOMIC DNA]</scope>
</reference>
<name>A0A4W3ITN2_CALMI</name>